<dbReference type="Pfam" id="PF00990">
    <property type="entry name" value="GGDEF"/>
    <property type="match status" value="1"/>
</dbReference>
<keyword evidence="5" id="KW-1133">Transmembrane helix</keyword>
<dbReference type="GO" id="GO:0052621">
    <property type="term" value="F:diguanylate cyclase activity"/>
    <property type="evidence" value="ECO:0007669"/>
    <property type="project" value="UniProtKB-EC"/>
</dbReference>
<keyword evidence="5" id="KW-0472">Membrane</keyword>
<dbReference type="CDD" id="cd01949">
    <property type="entry name" value="GGDEF"/>
    <property type="match status" value="1"/>
</dbReference>
<evidence type="ECO:0000259" key="6">
    <source>
        <dbReference type="PROSITE" id="PS50887"/>
    </source>
</evidence>
<dbReference type="InterPro" id="IPR029787">
    <property type="entry name" value="Nucleotide_cyclase"/>
</dbReference>
<dbReference type="STRING" id="579405.Dd703_1205"/>
<feature type="domain" description="GGDEF" evidence="6">
    <location>
        <begin position="224"/>
        <end position="356"/>
    </location>
</feature>
<dbReference type="InterPro" id="IPR050469">
    <property type="entry name" value="Diguanylate_Cyclase"/>
</dbReference>
<organism evidence="7 8">
    <name type="scientific">Musicola paradisiaca (strain Ech703)</name>
    <name type="common">Dickeya paradisiaca</name>
    <name type="synonym">Dickeya dadantii</name>
    <dbReference type="NCBI Taxonomy" id="579405"/>
    <lineage>
        <taxon>Bacteria</taxon>
        <taxon>Pseudomonadati</taxon>
        <taxon>Pseudomonadota</taxon>
        <taxon>Gammaproteobacteria</taxon>
        <taxon>Enterobacterales</taxon>
        <taxon>Pectobacteriaceae</taxon>
        <taxon>Musicola</taxon>
    </lineage>
</organism>
<dbReference type="PROSITE" id="PS50887">
    <property type="entry name" value="GGDEF"/>
    <property type="match status" value="1"/>
</dbReference>
<dbReference type="FunFam" id="3.30.70.270:FF:000001">
    <property type="entry name" value="Diguanylate cyclase domain protein"/>
    <property type="match status" value="1"/>
</dbReference>
<dbReference type="NCBIfam" id="TIGR00254">
    <property type="entry name" value="GGDEF"/>
    <property type="match status" value="1"/>
</dbReference>
<evidence type="ECO:0000313" key="8">
    <source>
        <dbReference type="Proteomes" id="UP000002734"/>
    </source>
</evidence>
<comment type="cofactor">
    <cofactor evidence="1">
        <name>Mg(2+)</name>
        <dbReference type="ChEBI" id="CHEBI:18420"/>
    </cofactor>
</comment>
<name>C6CCW8_MUSP7</name>
<comment type="pathway">
    <text evidence="2">Purine metabolism; 3',5'-cyclic di-GMP biosynthesis.</text>
</comment>
<feature type="transmembrane region" description="Helical" evidence="5">
    <location>
        <begin position="51"/>
        <end position="71"/>
    </location>
</feature>
<dbReference type="Proteomes" id="UP000002734">
    <property type="component" value="Chromosome"/>
</dbReference>
<dbReference type="AlphaFoldDB" id="C6CCW8"/>
<dbReference type="SUPFAM" id="SSF55073">
    <property type="entry name" value="Nucleotide cyclase"/>
    <property type="match status" value="1"/>
</dbReference>
<dbReference type="PANTHER" id="PTHR45138:SF24">
    <property type="entry name" value="DIGUANYLATE CYCLASE DGCC-RELATED"/>
    <property type="match status" value="1"/>
</dbReference>
<protein>
    <recommendedName>
        <fullName evidence="3">diguanylate cyclase</fullName>
        <ecNumber evidence="3">2.7.7.65</ecNumber>
    </recommendedName>
</protein>
<dbReference type="InterPro" id="IPR043128">
    <property type="entry name" value="Rev_trsase/Diguanyl_cyclase"/>
</dbReference>
<feature type="transmembrane region" description="Helical" evidence="5">
    <location>
        <begin position="126"/>
        <end position="145"/>
    </location>
</feature>
<evidence type="ECO:0000256" key="1">
    <source>
        <dbReference type="ARBA" id="ARBA00001946"/>
    </source>
</evidence>
<evidence type="ECO:0000256" key="2">
    <source>
        <dbReference type="ARBA" id="ARBA00004665"/>
    </source>
</evidence>
<dbReference type="GO" id="GO:0005886">
    <property type="term" value="C:plasma membrane"/>
    <property type="evidence" value="ECO:0007669"/>
    <property type="project" value="TreeGrafter"/>
</dbReference>
<evidence type="ECO:0000256" key="3">
    <source>
        <dbReference type="ARBA" id="ARBA00012528"/>
    </source>
</evidence>
<feature type="transmembrane region" description="Helical" evidence="5">
    <location>
        <begin position="25"/>
        <end position="45"/>
    </location>
</feature>
<dbReference type="SMART" id="SM00267">
    <property type="entry name" value="GGDEF"/>
    <property type="match status" value="1"/>
</dbReference>
<dbReference type="InterPro" id="IPR007894">
    <property type="entry name" value="MASE2"/>
</dbReference>
<evidence type="ECO:0000313" key="7">
    <source>
        <dbReference type="EMBL" id="ACS85009.1"/>
    </source>
</evidence>
<sequence>MTLSSSITYAESERRRTGLAFARRVYMPRAIGLGLGFFYVAAALYGRQLPVWAWGLLVAHGFLWPHIAYLVSSRARDPMRREYGNLLIDAAFGGIWIGVMGLNGLPSVLIMSMMGMNNIAAGGLKLFLQGLGVQVLCVAVFLLLIQSPINTATTTIQLYFCLPMLFIYPISVGLVTYRTAMKLAEHKRRLKEMSIHDGMTRLYNRQHWEQLLQNEFDICARYQRVATLALLDVDHFKTINDNFGHHVGDDALLLLSNGLKSTLRQADIIGRFGGDEFGIVFPETRVDEARLVVERLREYLESVQLHHTPLLRIGISAGLVQFSSEMSDHRAWMRAADMALYQAKNRGRGCSVCVDSLSAATVSDERQTVPQ</sequence>
<dbReference type="HOGENOM" id="CLU_000445_11_1_6"/>
<evidence type="ECO:0000256" key="5">
    <source>
        <dbReference type="SAM" id="Phobius"/>
    </source>
</evidence>
<keyword evidence="5" id="KW-0812">Transmembrane</keyword>
<evidence type="ECO:0000256" key="4">
    <source>
        <dbReference type="ARBA" id="ARBA00034247"/>
    </source>
</evidence>
<dbReference type="KEGG" id="dda:Dd703_1205"/>
<dbReference type="InterPro" id="IPR000160">
    <property type="entry name" value="GGDEF_dom"/>
</dbReference>
<dbReference type="eggNOG" id="COG3706">
    <property type="taxonomic scope" value="Bacteria"/>
</dbReference>
<comment type="catalytic activity">
    <reaction evidence="4">
        <text>2 GTP = 3',3'-c-di-GMP + 2 diphosphate</text>
        <dbReference type="Rhea" id="RHEA:24898"/>
        <dbReference type="ChEBI" id="CHEBI:33019"/>
        <dbReference type="ChEBI" id="CHEBI:37565"/>
        <dbReference type="ChEBI" id="CHEBI:58805"/>
        <dbReference type="EC" id="2.7.7.65"/>
    </reaction>
</comment>
<feature type="transmembrane region" description="Helical" evidence="5">
    <location>
        <begin position="83"/>
        <end position="106"/>
    </location>
</feature>
<dbReference type="PANTHER" id="PTHR45138">
    <property type="entry name" value="REGULATORY COMPONENTS OF SENSORY TRANSDUCTION SYSTEM"/>
    <property type="match status" value="1"/>
</dbReference>
<dbReference type="Gene3D" id="3.30.70.270">
    <property type="match status" value="1"/>
</dbReference>
<gene>
    <name evidence="7" type="ordered locus">Dd703_1205</name>
</gene>
<accession>C6CCW8</accession>
<dbReference type="GO" id="GO:1902201">
    <property type="term" value="P:negative regulation of bacterial-type flagellum-dependent cell motility"/>
    <property type="evidence" value="ECO:0007669"/>
    <property type="project" value="TreeGrafter"/>
</dbReference>
<dbReference type="EC" id="2.7.7.65" evidence="3"/>
<reference evidence="7" key="1">
    <citation type="submission" date="2009-06" db="EMBL/GenBank/DDBJ databases">
        <title>Complete sequence of Dickeya dadantii Ech703.</title>
        <authorList>
            <consortium name="US DOE Joint Genome Institute"/>
            <person name="Lucas S."/>
            <person name="Copeland A."/>
            <person name="Lapidus A."/>
            <person name="Glavina del Rio T."/>
            <person name="Dalin E."/>
            <person name="Tice H."/>
            <person name="Bruce D."/>
            <person name="Goodwin L."/>
            <person name="Pitluck S."/>
            <person name="Chertkov O."/>
            <person name="Brettin T."/>
            <person name="Detter J.C."/>
            <person name="Han C."/>
            <person name="Larimer F."/>
            <person name="Land M."/>
            <person name="Hauser L."/>
            <person name="Kyrpides N."/>
            <person name="Mikhailova N."/>
            <person name="Balakrishnan V."/>
            <person name="Glasner J."/>
            <person name="Perna N.T."/>
        </authorList>
    </citation>
    <scope>NUCLEOTIDE SEQUENCE [LARGE SCALE GENOMIC DNA]</scope>
    <source>
        <strain evidence="7">Ech703</strain>
    </source>
</reference>
<dbReference type="EMBL" id="CP001654">
    <property type="protein sequence ID" value="ACS85009.1"/>
    <property type="molecule type" value="Genomic_DNA"/>
</dbReference>
<dbReference type="RefSeq" id="WP_012764826.1">
    <property type="nucleotide sequence ID" value="NC_012880.1"/>
</dbReference>
<feature type="transmembrane region" description="Helical" evidence="5">
    <location>
        <begin position="157"/>
        <end position="177"/>
    </location>
</feature>
<dbReference type="Pfam" id="PF05230">
    <property type="entry name" value="MASE2"/>
    <property type="match status" value="1"/>
</dbReference>
<dbReference type="GO" id="GO:0043709">
    <property type="term" value="P:cell adhesion involved in single-species biofilm formation"/>
    <property type="evidence" value="ECO:0007669"/>
    <property type="project" value="TreeGrafter"/>
</dbReference>
<proteinExistence type="predicted"/>
<keyword evidence="8" id="KW-1185">Reference proteome</keyword>